<proteinExistence type="predicted"/>
<dbReference type="GeneID" id="18815365"/>
<sequence length="89" mass="10268">MVGSNIESQYLNCPSDLWIIDSVSKSESSFSLHSTARKAPRISCTKYLERQVILAWKRITRSAHKRDRASFLPKDFVLVTSHRRSVLFI</sequence>
<gene>
    <name evidence="1" type="ORF">SERLADRAFT_440391</name>
</gene>
<evidence type="ECO:0000313" key="1">
    <source>
        <dbReference type="EMBL" id="EGO22371.1"/>
    </source>
</evidence>
<organism>
    <name type="scientific">Serpula lacrymans var. lacrymans (strain S7.9)</name>
    <name type="common">Dry rot fungus</name>
    <dbReference type="NCBI Taxonomy" id="578457"/>
    <lineage>
        <taxon>Eukaryota</taxon>
        <taxon>Fungi</taxon>
        <taxon>Dikarya</taxon>
        <taxon>Basidiomycota</taxon>
        <taxon>Agaricomycotina</taxon>
        <taxon>Agaricomycetes</taxon>
        <taxon>Agaricomycetidae</taxon>
        <taxon>Boletales</taxon>
        <taxon>Coniophorineae</taxon>
        <taxon>Serpulaceae</taxon>
        <taxon>Serpula</taxon>
    </lineage>
</organism>
<dbReference type="Proteomes" id="UP000008064">
    <property type="component" value="Unassembled WGS sequence"/>
</dbReference>
<dbReference type="KEGG" id="sla:SERLADRAFT_440391"/>
<name>F8P2I6_SERL9</name>
<dbReference type="EMBL" id="GL945437">
    <property type="protein sequence ID" value="EGO22371.1"/>
    <property type="molecule type" value="Genomic_DNA"/>
</dbReference>
<reference evidence="1" key="1">
    <citation type="submission" date="2011-04" db="EMBL/GenBank/DDBJ databases">
        <title>Evolution of plant cell wall degrading machinery underlies the functional diversity of forest fungi.</title>
        <authorList>
            <consortium name="US DOE Joint Genome Institute (JGI-PGF)"/>
            <person name="Eastwood D.C."/>
            <person name="Floudas D."/>
            <person name="Binder M."/>
            <person name="Majcherczyk A."/>
            <person name="Schneider P."/>
            <person name="Aerts A."/>
            <person name="Asiegbu F.O."/>
            <person name="Baker S.E."/>
            <person name="Barry K."/>
            <person name="Bendiksby M."/>
            <person name="Blumentritt M."/>
            <person name="Coutinho P.M."/>
            <person name="Cullen D."/>
            <person name="Cullen D."/>
            <person name="Gathman A."/>
            <person name="Goodell B."/>
            <person name="Henrissat B."/>
            <person name="Ihrmark K."/>
            <person name="Kauserud H."/>
            <person name="Kohler A."/>
            <person name="LaButti K."/>
            <person name="Lapidus A."/>
            <person name="Lavin J.L."/>
            <person name="Lee Y.-H."/>
            <person name="Lindquist E."/>
            <person name="Lilly W."/>
            <person name="Lucas S."/>
            <person name="Morin E."/>
            <person name="Murat C."/>
            <person name="Oguiza J.A."/>
            <person name="Park J."/>
            <person name="Pisabarro A.G."/>
            <person name="Riley R."/>
            <person name="Rosling A."/>
            <person name="Salamov A."/>
            <person name="Schmidt O."/>
            <person name="Schmutz J."/>
            <person name="Skrede I."/>
            <person name="Stenlid J."/>
            <person name="Wiebenga A."/>
            <person name="Xie X."/>
            <person name="Kues U."/>
            <person name="Hibbett D.S."/>
            <person name="Hoffmeister D."/>
            <person name="Hogberg N."/>
            <person name="Martin F."/>
            <person name="Grigoriev I.V."/>
            <person name="Watkinson S.C."/>
        </authorList>
    </citation>
    <scope>NUCLEOTIDE SEQUENCE</scope>
    <source>
        <strain evidence="1">S7.9</strain>
    </source>
</reference>
<accession>F8P2I6</accession>
<dbReference type="RefSeq" id="XP_007320909.1">
    <property type="nucleotide sequence ID" value="XM_007320847.1"/>
</dbReference>
<protein>
    <submittedName>
        <fullName evidence="1">Uncharacterized protein</fullName>
    </submittedName>
</protein>
<dbReference type="OrthoDB" id="2864141at2759"/>
<dbReference type="HOGENOM" id="CLU_198502_0_0_1"/>
<dbReference type="AlphaFoldDB" id="F8P2I6"/>